<dbReference type="RefSeq" id="WP_343808872.1">
    <property type="nucleotide sequence ID" value="NZ_BAAAET010000007.1"/>
</dbReference>
<evidence type="ECO:0008006" key="4">
    <source>
        <dbReference type="Google" id="ProtNLM"/>
    </source>
</evidence>
<dbReference type="EMBL" id="BAAAET010000007">
    <property type="protein sequence ID" value="GAA0702015.1"/>
    <property type="molecule type" value="Genomic_DNA"/>
</dbReference>
<dbReference type="PANTHER" id="PTHR36508">
    <property type="entry name" value="PROTEIN SLYX"/>
    <property type="match status" value="1"/>
</dbReference>
<keyword evidence="1" id="KW-0175">Coiled coil</keyword>
<name>A0ABN1IAC8_9GAMM</name>
<gene>
    <name evidence="2" type="ORF">GCM10009104_34140</name>
</gene>
<keyword evidence="3" id="KW-1185">Reference proteome</keyword>
<dbReference type="Proteomes" id="UP001499915">
    <property type="component" value="Unassembled WGS sequence"/>
</dbReference>
<sequence>MADHETLAELESRIAFQEDAIDKLSEMVAKQEMDIERLTRVVKILNVQLRELGSEGDIPAADEAPPHY</sequence>
<dbReference type="Gene3D" id="1.20.5.300">
    <property type="match status" value="1"/>
</dbReference>
<dbReference type="PANTHER" id="PTHR36508:SF1">
    <property type="entry name" value="PROTEIN SLYX"/>
    <property type="match status" value="1"/>
</dbReference>
<organism evidence="2 3">
    <name type="scientific">Marinobacterium maritimum</name>
    <dbReference type="NCBI Taxonomy" id="500162"/>
    <lineage>
        <taxon>Bacteria</taxon>
        <taxon>Pseudomonadati</taxon>
        <taxon>Pseudomonadota</taxon>
        <taxon>Gammaproteobacteria</taxon>
        <taxon>Oceanospirillales</taxon>
        <taxon>Oceanospirillaceae</taxon>
        <taxon>Marinobacterium</taxon>
    </lineage>
</organism>
<feature type="coiled-coil region" evidence="1">
    <location>
        <begin position="7"/>
        <end position="55"/>
    </location>
</feature>
<reference evidence="2 3" key="1">
    <citation type="journal article" date="2019" name="Int. J. Syst. Evol. Microbiol.">
        <title>The Global Catalogue of Microorganisms (GCM) 10K type strain sequencing project: providing services to taxonomists for standard genome sequencing and annotation.</title>
        <authorList>
            <consortium name="The Broad Institute Genomics Platform"/>
            <consortium name="The Broad Institute Genome Sequencing Center for Infectious Disease"/>
            <person name="Wu L."/>
            <person name="Ma J."/>
        </authorList>
    </citation>
    <scope>NUCLEOTIDE SEQUENCE [LARGE SCALE GENOMIC DNA]</scope>
    <source>
        <strain evidence="2 3">JCM 15134</strain>
    </source>
</reference>
<proteinExistence type="predicted"/>
<evidence type="ECO:0000256" key="1">
    <source>
        <dbReference type="SAM" id="Coils"/>
    </source>
</evidence>
<accession>A0ABN1IAC8</accession>
<dbReference type="Pfam" id="PF04102">
    <property type="entry name" value="SlyX"/>
    <property type="match status" value="1"/>
</dbReference>
<protein>
    <recommendedName>
        <fullName evidence="4">Protein SlyX homolog</fullName>
    </recommendedName>
</protein>
<dbReference type="InterPro" id="IPR007236">
    <property type="entry name" value="SlyX"/>
</dbReference>
<evidence type="ECO:0000313" key="2">
    <source>
        <dbReference type="EMBL" id="GAA0702015.1"/>
    </source>
</evidence>
<comment type="caution">
    <text evidence="2">The sequence shown here is derived from an EMBL/GenBank/DDBJ whole genome shotgun (WGS) entry which is preliminary data.</text>
</comment>
<evidence type="ECO:0000313" key="3">
    <source>
        <dbReference type="Proteomes" id="UP001499915"/>
    </source>
</evidence>